<gene>
    <name evidence="3" type="ORF">OBBRIDRAFT_830702</name>
</gene>
<comment type="similarity">
    <text evidence="1">Belongs to the ATP-dependent AMP-binding enzyme family.</text>
</comment>
<dbReference type="InterPro" id="IPR042099">
    <property type="entry name" value="ANL_N_sf"/>
</dbReference>
<dbReference type="GO" id="GO:0006631">
    <property type="term" value="P:fatty acid metabolic process"/>
    <property type="evidence" value="ECO:0007669"/>
    <property type="project" value="TreeGrafter"/>
</dbReference>
<dbReference type="SUPFAM" id="SSF56801">
    <property type="entry name" value="Acetyl-CoA synthetase-like"/>
    <property type="match status" value="1"/>
</dbReference>
<dbReference type="PANTHER" id="PTHR43201">
    <property type="entry name" value="ACYL-COA SYNTHETASE"/>
    <property type="match status" value="1"/>
</dbReference>
<accession>A0A8E2J6M8</accession>
<evidence type="ECO:0000313" key="4">
    <source>
        <dbReference type="Proteomes" id="UP000250043"/>
    </source>
</evidence>
<evidence type="ECO:0000313" key="3">
    <source>
        <dbReference type="EMBL" id="OCH95765.1"/>
    </source>
</evidence>
<evidence type="ECO:0000256" key="1">
    <source>
        <dbReference type="ARBA" id="ARBA00006432"/>
    </source>
</evidence>
<dbReference type="GO" id="GO:0031956">
    <property type="term" value="F:medium-chain fatty acid-CoA ligase activity"/>
    <property type="evidence" value="ECO:0007669"/>
    <property type="project" value="TreeGrafter"/>
</dbReference>
<reference evidence="3 4" key="1">
    <citation type="submission" date="2016-07" db="EMBL/GenBank/DDBJ databases">
        <title>Draft genome of the white-rot fungus Obba rivulosa 3A-2.</title>
        <authorList>
            <consortium name="DOE Joint Genome Institute"/>
            <person name="Miettinen O."/>
            <person name="Riley R."/>
            <person name="Acob R."/>
            <person name="Barry K."/>
            <person name="Cullen D."/>
            <person name="De Vries R."/>
            <person name="Hainaut M."/>
            <person name="Hatakka A."/>
            <person name="Henrissat B."/>
            <person name="Hilden K."/>
            <person name="Kuo R."/>
            <person name="Labutti K."/>
            <person name="Lipzen A."/>
            <person name="Makela M.R."/>
            <person name="Sandor L."/>
            <person name="Spatafora J.W."/>
            <person name="Grigoriev I.V."/>
            <person name="Hibbett D.S."/>
        </authorList>
    </citation>
    <scope>NUCLEOTIDE SEQUENCE [LARGE SCALE GENOMIC DNA]</scope>
    <source>
        <strain evidence="3 4">3A-2</strain>
    </source>
</reference>
<name>A0A8E2J6M8_9APHY</name>
<dbReference type="Pfam" id="PF23562">
    <property type="entry name" value="AMP-binding_C_3"/>
    <property type="match status" value="1"/>
</dbReference>
<evidence type="ECO:0000259" key="2">
    <source>
        <dbReference type="Pfam" id="PF00501"/>
    </source>
</evidence>
<proteinExistence type="inferred from homology"/>
<dbReference type="AlphaFoldDB" id="A0A8E2J6M8"/>
<dbReference type="OrthoDB" id="429813at2759"/>
<dbReference type="Gene3D" id="3.40.50.12780">
    <property type="entry name" value="N-terminal domain of ligase-like"/>
    <property type="match status" value="1"/>
</dbReference>
<dbReference type="EMBL" id="KV722334">
    <property type="protein sequence ID" value="OCH95765.1"/>
    <property type="molecule type" value="Genomic_DNA"/>
</dbReference>
<protein>
    <submittedName>
        <fullName evidence="3">Acetyl-CoA synthetase-like protein</fullName>
    </submittedName>
</protein>
<sequence length="537" mass="59811">MSCKTHLTVLQDKAALYPSAPAFLVPELSSESDKVQAWTPITYSQFLADVELAARYWTATLAGLGLPRHAVIGLWLGGMTYTDVLHIYGMARAGYVPQLFSLRLPNPDVIYELLQRANAKALVYEASFAPIVTDSPLPIFIAANIYDADVDAVPLPPLDEEVNPDDTVMIFHTSGSTSGSPKLIPCSYSWLKTIVEKAAHVSKPHNFERQDVTVWMGSMCHIAQTFMLIGALQYGSCTIQPTQIAFPSDELLDMVHRCRLNRLNQFATFLAVHLRNSRRDPKLLAVLQGLDEVLYAGLTLAREEEEWAYQNGILLRNLFGNTECGAMLLSIGGKDEDSSYLRPIEGTAYDFCPTDPTPEGDAAYENVNARLLELVIRSDSGDCPDPSLRQADGHYHTGDLFLEVKDGCYVFRGRDDDWIKSENSLRCDTKAIEDNVRSTCGELIAECIVVGNGRPSPVLFVEPMGDVPAERLKKDIIRRTRHFHSRRYLHERITSTAFVVVVPRDTLPRTATKGNIRRKAVEEQFKAELDQIYGVAA</sequence>
<organism evidence="3 4">
    <name type="scientific">Obba rivulosa</name>
    <dbReference type="NCBI Taxonomy" id="1052685"/>
    <lineage>
        <taxon>Eukaryota</taxon>
        <taxon>Fungi</taxon>
        <taxon>Dikarya</taxon>
        <taxon>Basidiomycota</taxon>
        <taxon>Agaricomycotina</taxon>
        <taxon>Agaricomycetes</taxon>
        <taxon>Polyporales</taxon>
        <taxon>Gelatoporiaceae</taxon>
        <taxon>Obba</taxon>
    </lineage>
</organism>
<dbReference type="Pfam" id="PF00501">
    <property type="entry name" value="AMP-binding"/>
    <property type="match status" value="1"/>
</dbReference>
<feature type="domain" description="AMP-dependent synthetase/ligase" evidence="2">
    <location>
        <begin position="11"/>
        <end position="336"/>
    </location>
</feature>
<dbReference type="PANTHER" id="PTHR43201:SF8">
    <property type="entry name" value="ACYL-COA SYNTHETASE FAMILY MEMBER 3"/>
    <property type="match status" value="1"/>
</dbReference>
<dbReference type="Proteomes" id="UP000250043">
    <property type="component" value="Unassembled WGS sequence"/>
</dbReference>
<keyword evidence="4" id="KW-1185">Reference proteome</keyword>
<dbReference type="InterPro" id="IPR000873">
    <property type="entry name" value="AMP-dep_synth/lig_dom"/>
</dbReference>